<dbReference type="AlphaFoldDB" id="A0A369PYU1"/>
<proteinExistence type="predicted"/>
<evidence type="ECO:0000313" key="1">
    <source>
        <dbReference type="EMBL" id="RDC57644.1"/>
    </source>
</evidence>
<sequence length="98" mass="11225">MLFATETQNLRKIITLIPCQSVSAAKLICQSAATRINTYRFNVVCYGNTEFTENHYLIPWQSVFHCKKLICESAATWIDTDTLMLFATETQNSRKIIT</sequence>
<dbReference type="EMBL" id="QPKV01000002">
    <property type="protein sequence ID" value="RDC57644.1"/>
    <property type="molecule type" value="Genomic_DNA"/>
</dbReference>
<gene>
    <name evidence="1" type="ORF">DU508_01390</name>
</gene>
<organism evidence="1 2">
    <name type="scientific">Pedobacter chinensis</name>
    <dbReference type="NCBI Taxonomy" id="2282421"/>
    <lineage>
        <taxon>Bacteria</taxon>
        <taxon>Pseudomonadati</taxon>
        <taxon>Bacteroidota</taxon>
        <taxon>Sphingobacteriia</taxon>
        <taxon>Sphingobacteriales</taxon>
        <taxon>Sphingobacteriaceae</taxon>
        <taxon>Pedobacter</taxon>
    </lineage>
</organism>
<protein>
    <submittedName>
        <fullName evidence="1">Uncharacterized protein</fullName>
    </submittedName>
</protein>
<keyword evidence="2" id="KW-1185">Reference proteome</keyword>
<reference evidence="1 2" key="1">
    <citation type="submission" date="2018-07" db="EMBL/GenBank/DDBJ databases">
        <title>Pedobacter sp. nov., isolated from soil.</title>
        <authorList>
            <person name="Zhou L.Y."/>
            <person name="Du Z.J."/>
        </authorList>
    </citation>
    <scope>NUCLEOTIDE SEQUENCE [LARGE SCALE GENOMIC DNA]</scope>
    <source>
        <strain evidence="1 2">JDX94</strain>
    </source>
</reference>
<comment type="caution">
    <text evidence="1">The sequence shown here is derived from an EMBL/GenBank/DDBJ whole genome shotgun (WGS) entry which is preliminary data.</text>
</comment>
<name>A0A369PYU1_9SPHI</name>
<dbReference type="Proteomes" id="UP000253961">
    <property type="component" value="Unassembled WGS sequence"/>
</dbReference>
<accession>A0A369PYU1</accession>
<evidence type="ECO:0000313" key="2">
    <source>
        <dbReference type="Proteomes" id="UP000253961"/>
    </source>
</evidence>